<keyword evidence="8 16" id="KW-0808">Transferase</keyword>
<evidence type="ECO:0000256" key="11">
    <source>
        <dbReference type="ARBA" id="ARBA00031529"/>
    </source>
</evidence>
<dbReference type="OrthoDB" id="9778896at2"/>
<evidence type="ECO:0000256" key="2">
    <source>
        <dbReference type="ARBA" id="ARBA00005121"/>
    </source>
</evidence>
<evidence type="ECO:0000256" key="3">
    <source>
        <dbReference type="ARBA" id="ARBA00007487"/>
    </source>
</evidence>
<dbReference type="PANTHER" id="PTHR12213:SF0">
    <property type="entry name" value="CORRINOID ADENOSYLTRANSFERASE MMAB"/>
    <property type="match status" value="1"/>
</dbReference>
<comment type="catalytic activity">
    <reaction evidence="15 16">
        <text>2 cob(II)alamin + reduced [electron-transfer flavoprotein] + 2 ATP = 2 adenosylcob(III)alamin + 2 triphosphate + oxidized [electron-transfer flavoprotein] + 3 H(+)</text>
        <dbReference type="Rhea" id="RHEA:28671"/>
        <dbReference type="Rhea" id="RHEA-COMP:10685"/>
        <dbReference type="Rhea" id="RHEA-COMP:10686"/>
        <dbReference type="ChEBI" id="CHEBI:15378"/>
        <dbReference type="ChEBI" id="CHEBI:16304"/>
        <dbReference type="ChEBI" id="CHEBI:18036"/>
        <dbReference type="ChEBI" id="CHEBI:18408"/>
        <dbReference type="ChEBI" id="CHEBI:30616"/>
        <dbReference type="ChEBI" id="CHEBI:57692"/>
        <dbReference type="ChEBI" id="CHEBI:58307"/>
        <dbReference type="EC" id="2.5.1.17"/>
    </reaction>
</comment>
<evidence type="ECO:0000313" key="18">
    <source>
        <dbReference type="EMBL" id="OAN42847.1"/>
    </source>
</evidence>
<dbReference type="RefSeq" id="WP_066790345.1">
    <property type="nucleotide sequence ID" value="NZ_LWQS01000082.1"/>
</dbReference>
<name>A0A178M558_9CHLR</name>
<dbReference type="GO" id="GO:0009236">
    <property type="term" value="P:cobalamin biosynthetic process"/>
    <property type="evidence" value="ECO:0007669"/>
    <property type="project" value="UniProtKB-UniRule"/>
</dbReference>
<evidence type="ECO:0000259" key="17">
    <source>
        <dbReference type="Pfam" id="PF01923"/>
    </source>
</evidence>
<dbReference type="GO" id="GO:0005524">
    <property type="term" value="F:ATP binding"/>
    <property type="evidence" value="ECO:0007669"/>
    <property type="project" value="UniProtKB-UniRule"/>
</dbReference>
<keyword evidence="9 16" id="KW-0547">Nucleotide-binding</keyword>
<comment type="similarity">
    <text evidence="3 16">Belongs to the Cob(I)alamin adenosyltransferase family.</text>
</comment>
<dbReference type="NCBIfam" id="TIGR00636">
    <property type="entry name" value="PduO_Nterm"/>
    <property type="match status" value="1"/>
</dbReference>
<dbReference type="AlphaFoldDB" id="A0A178M558"/>
<reference evidence="18 19" key="1">
    <citation type="submission" date="2016-04" db="EMBL/GenBank/DDBJ databases">
        <title>Chloroflexus islandicus sp. nov., a thermophilic filamentous anoxygenic phototrophic bacterium from geyser Strokkur (Iceland).</title>
        <authorList>
            <person name="Gaisin V.A."/>
            <person name="Kalashnikov A.M."/>
            <person name="Sukhacheva M.V."/>
            <person name="Grouzdev D.S."/>
            <person name="Ivanov T.M."/>
            <person name="Kuznetsov B."/>
            <person name="Gorlenko V.M."/>
        </authorList>
    </citation>
    <scope>NUCLEOTIDE SEQUENCE [LARGE SCALE GENOMIC DNA]</scope>
    <source>
        <strain evidence="19">isl-2</strain>
    </source>
</reference>
<comment type="pathway">
    <text evidence="2 16">Cofactor biosynthesis; adenosylcobalamin biosynthesis; adenosylcobalamin from cob(II)yrinate a,c-diamide: step 2/7.</text>
</comment>
<dbReference type="InterPro" id="IPR016030">
    <property type="entry name" value="CblAdoTrfase-like"/>
</dbReference>
<evidence type="ECO:0000256" key="5">
    <source>
        <dbReference type="ARBA" id="ARBA00020963"/>
    </source>
</evidence>
<dbReference type="EC" id="2.5.1.17" evidence="4 16"/>
<dbReference type="GO" id="GO:0005737">
    <property type="term" value="C:cytoplasm"/>
    <property type="evidence" value="ECO:0007669"/>
    <property type="project" value="UniProtKB-SubCell"/>
</dbReference>
<dbReference type="PANTHER" id="PTHR12213">
    <property type="entry name" value="CORRINOID ADENOSYLTRANSFERASE"/>
    <property type="match status" value="1"/>
</dbReference>
<dbReference type="FunFam" id="1.20.1200.10:FF:000003">
    <property type="entry name" value="ATP:cob(I)alamin adenosyltransferase"/>
    <property type="match status" value="1"/>
</dbReference>
<dbReference type="UniPathway" id="UPA00148">
    <property type="reaction ID" value="UER00233"/>
</dbReference>
<dbReference type="EMBL" id="LWQS01000082">
    <property type="protein sequence ID" value="OAN42847.1"/>
    <property type="molecule type" value="Genomic_DNA"/>
</dbReference>
<keyword evidence="10 16" id="KW-0067">ATP-binding</keyword>
<dbReference type="STRING" id="1707952.A6A03_03785"/>
<evidence type="ECO:0000256" key="7">
    <source>
        <dbReference type="ARBA" id="ARBA00022573"/>
    </source>
</evidence>
<evidence type="ECO:0000256" key="16">
    <source>
        <dbReference type="RuleBase" id="RU366026"/>
    </source>
</evidence>
<evidence type="ECO:0000313" key="19">
    <source>
        <dbReference type="Proteomes" id="UP000078287"/>
    </source>
</evidence>
<dbReference type="Pfam" id="PF01923">
    <property type="entry name" value="Cob_adeno_trans"/>
    <property type="match status" value="1"/>
</dbReference>
<comment type="subcellular location">
    <subcellularLocation>
        <location evidence="1">Cytoplasm</location>
    </subcellularLocation>
</comment>
<evidence type="ECO:0000256" key="9">
    <source>
        <dbReference type="ARBA" id="ARBA00022741"/>
    </source>
</evidence>
<keyword evidence="6" id="KW-0963">Cytoplasm</keyword>
<keyword evidence="19" id="KW-1185">Reference proteome</keyword>
<evidence type="ECO:0000256" key="13">
    <source>
        <dbReference type="ARBA" id="ARBA00033354"/>
    </source>
</evidence>
<evidence type="ECO:0000256" key="15">
    <source>
        <dbReference type="ARBA" id="ARBA00048692"/>
    </source>
</evidence>
<dbReference type="InterPro" id="IPR036451">
    <property type="entry name" value="CblAdoTrfase-like_sf"/>
</dbReference>
<evidence type="ECO:0000256" key="14">
    <source>
        <dbReference type="ARBA" id="ARBA00048555"/>
    </source>
</evidence>
<evidence type="ECO:0000256" key="8">
    <source>
        <dbReference type="ARBA" id="ARBA00022679"/>
    </source>
</evidence>
<protein>
    <recommendedName>
        <fullName evidence="5 16">Corrinoid adenosyltransferase</fullName>
        <ecNumber evidence="4 16">2.5.1.17</ecNumber>
    </recommendedName>
    <alternativeName>
        <fullName evidence="11 16">Cob(II)alamin adenosyltransferase</fullName>
    </alternativeName>
    <alternativeName>
        <fullName evidence="13 16">Cob(II)yrinic acid a,c-diamide adenosyltransferase</fullName>
    </alternativeName>
    <alternativeName>
        <fullName evidence="12 16">Cobinamide/cobalamin adenosyltransferase</fullName>
    </alternativeName>
</protein>
<evidence type="ECO:0000256" key="6">
    <source>
        <dbReference type="ARBA" id="ARBA00022490"/>
    </source>
</evidence>
<organism evidence="18 19">
    <name type="scientific">Chloroflexus islandicus</name>
    <dbReference type="NCBI Taxonomy" id="1707952"/>
    <lineage>
        <taxon>Bacteria</taxon>
        <taxon>Bacillati</taxon>
        <taxon>Chloroflexota</taxon>
        <taxon>Chloroflexia</taxon>
        <taxon>Chloroflexales</taxon>
        <taxon>Chloroflexineae</taxon>
        <taxon>Chloroflexaceae</taxon>
        <taxon>Chloroflexus</taxon>
    </lineage>
</organism>
<dbReference type="SUPFAM" id="SSF89028">
    <property type="entry name" value="Cobalamin adenosyltransferase-like"/>
    <property type="match status" value="1"/>
</dbReference>
<keyword evidence="7 16" id="KW-0169">Cobalamin biosynthesis</keyword>
<comment type="caution">
    <text evidence="18">The sequence shown here is derived from an EMBL/GenBank/DDBJ whole genome shotgun (WGS) entry which is preliminary data.</text>
</comment>
<sequence>MKIYTRTGDNGETALFGGPRVRKDVLRVEAYGTADECNSAIGVVRAAGVDPALDAALAVVQNQLFVVGSDLAAPEESPYIPRVTAEMTAFLEAQIDAMEAELAPLKQFILPGGTAAAAYLHLARTICRRAERVVVSLAAEEAINPEIVPYLNRLSDFLFVAARVANARAGVADVPWQKP</sequence>
<evidence type="ECO:0000256" key="10">
    <source>
        <dbReference type="ARBA" id="ARBA00022840"/>
    </source>
</evidence>
<dbReference type="Proteomes" id="UP000078287">
    <property type="component" value="Unassembled WGS sequence"/>
</dbReference>
<accession>A0A178M558</accession>
<comment type="catalytic activity">
    <reaction evidence="14 16">
        <text>2 cob(II)yrinate a,c diamide + reduced [electron-transfer flavoprotein] + 2 ATP = 2 adenosylcob(III)yrinate a,c-diamide + 2 triphosphate + oxidized [electron-transfer flavoprotein] + 3 H(+)</text>
        <dbReference type="Rhea" id="RHEA:11528"/>
        <dbReference type="Rhea" id="RHEA-COMP:10685"/>
        <dbReference type="Rhea" id="RHEA-COMP:10686"/>
        <dbReference type="ChEBI" id="CHEBI:15378"/>
        <dbReference type="ChEBI" id="CHEBI:18036"/>
        <dbReference type="ChEBI" id="CHEBI:30616"/>
        <dbReference type="ChEBI" id="CHEBI:57692"/>
        <dbReference type="ChEBI" id="CHEBI:58307"/>
        <dbReference type="ChEBI" id="CHEBI:58503"/>
        <dbReference type="ChEBI" id="CHEBI:58537"/>
        <dbReference type="EC" id="2.5.1.17"/>
    </reaction>
</comment>
<dbReference type="Gene3D" id="1.20.1200.10">
    <property type="entry name" value="Cobalamin adenosyltransferase-like"/>
    <property type="match status" value="1"/>
</dbReference>
<evidence type="ECO:0000256" key="1">
    <source>
        <dbReference type="ARBA" id="ARBA00004496"/>
    </source>
</evidence>
<evidence type="ECO:0000256" key="12">
    <source>
        <dbReference type="ARBA" id="ARBA00033334"/>
    </source>
</evidence>
<proteinExistence type="inferred from homology"/>
<dbReference type="InterPro" id="IPR029499">
    <property type="entry name" value="PduO-typ"/>
</dbReference>
<gene>
    <name evidence="18" type="ORF">A6A03_03785</name>
</gene>
<feature type="domain" description="Cobalamin adenosyltransferase-like" evidence="17">
    <location>
        <begin position="3"/>
        <end position="165"/>
    </location>
</feature>
<dbReference type="GO" id="GO:0008817">
    <property type="term" value="F:corrinoid adenosyltransferase activity"/>
    <property type="evidence" value="ECO:0007669"/>
    <property type="project" value="UniProtKB-UniRule"/>
</dbReference>
<evidence type="ECO:0000256" key="4">
    <source>
        <dbReference type="ARBA" id="ARBA00012454"/>
    </source>
</evidence>